<dbReference type="GO" id="GO:0035556">
    <property type="term" value="P:intracellular signal transduction"/>
    <property type="evidence" value="ECO:0007669"/>
    <property type="project" value="InterPro"/>
</dbReference>
<dbReference type="GO" id="GO:0005886">
    <property type="term" value="C:plasma membrane"/>
    <property type="evidence" value="ECO:0007669"/>
    <property type="project" value="TreeGrafter"/>
</dbReference>
<dbReference type="GeneID" id="106669343"/>
<dbReference type="GO" id="GO:0005525">
    <property type="term" value="F:GTP binding"/>
    <property type="evidence" value="ECO:0007669"/>
    <property type="project" value="UniProtKB-KW"/>
</dbReference>
<keyword evidence="9" id="KW-0675">Receptor</keyword>
<dbReference type="InterPro" id="IPR029787">
    <property type="entry name" value="Nucleotide_cyclase"/>
</dbReference>
<feature type="domain" description="Guanylate cyclase" evidence="15">
    <location>
        <begin position="427"/>
        <end position="557"/>
    </location>
</feature>
<dbReference type="SUPFAM" id="SSF55073">
    <property type="entry name" value="Nucleotide cyclase"/>
    <property type="match status" value="1"/>
</dbReference>
<keyword evidence="6 14" id="KW-1133">Transmembrane helix</keyword>
<dbReference type="CDD" id="cd07302">
    <property type="entry name" value="CHD"/>
    <property type="match status" value="1"/>
</dbReference>
<keyword evidence="4" id="KW-0732">Signal</keyword>
<dbReference type="SMART" id="SM00044">
    <property type="entry name" value="CYCc"/>
    <property type="match status" value="1"/>
</dbReference>
<organism evidence="16 17">
    <name type="scientific">Cimex lectularius</name>
    <name type="common">Bed bug</name>
    <name type="synonym">Acanthia lectularia</name>
    <dbReference type="NCBI Taxonomy" id="79782"/>
    <lineage>
        <taxon>Eukaryota</taxon>
        <taxon>Metazoa</taxon>
        <taxon>Ecdysozoa</taxon>
        <taxon>Arthropoda</taxon>
        <taxon>Hexapoda</taxon>
        <taxon>Insecta</taxon>
        <taxon>Pterygota</taxon>
        <taxon>Neoptera</taxon>
        <taxon>Paraneoptera</taxon>
        <taxon>Hemiptera</taxon>
        <taxon>Heteroptera</taxon>
        <taxon>Panheteroptera</taxon>
        <taxon>Cimicomorpha</taxon>
        <taxon>Cimicidae</taxon>
        <taxon>Cimex</taxon>
    </lineage>
</organism>
<evidence type="ECO:0000256" key="10">
    <source>
        <dbReference type="ARBA" id="ARBA00023180"/>
    </source>
</evidence>
<dbReference type="PANTHER" id="PTHR11920:SF504">
    <property type="entry name" value="GUANYLATE CYCLASE"/>
    <property type="match status" value="1"/>
</dbReference>
<keyword evidence="17" id="KW-1185">Reference proteome</keyword>
<evidence type="ECO:0000256" key="11">
    <source>
        <dbReference type="ARBA" id="ARBA00023239"/>
    </source>
</evidence>
<comment type="subcellular location">
    <subcellularLocation>
        <location evidence="1">Membrane</location>
        <topology evidence="1">Single-pass type I membrane protein</topology>
    </subcellularLocation>
</comment>
<evidence type="ECO:0000256" key="12">
    <source>
        <dbReference type="ARBA" id="ARBA00023293"/>
    </source>
</evidence>
<evidence type="ECO:0000259" key="15">
    <source>
        <dbReference type="PROSITE" id="PS50125"/>
    </source>
</evidence>
<dbReference type="GO" id="GO:0007168">
    <property type="term" value="P:receptor guanylyl cyclase signaling pathway"/>
    <property type="evidence" value="ECO:0007669"/>
    <property type="project" value="TreeGrafter"/>
</dbReference>
<dbReference type="InterPro" id="IPR050401">
    <property type="entry name" value="Cyclic_nucleotide_synthase"/>
</dbReference>
<evidence type="ECO:0000256" key="9">
    <source>
        <dbReference type="ARBA" id="ARBA00023170"/>
    </source>
</evidence>
<proteinExistence type="inferred from homology"/>
<evidence type="ECO:0000313" key="17">
    <source>
        <dbReference type="Proteomes" id="UP000494040"/>
    </source>
</evidence>
<keyword evidence="12" id="KW-0141">cGMP biosynthesis</keyword>
<dbReference type="InterPro" id="IPR011645">
    <property type="entry name" value="HNOB_dom_associated"/>
</dbReference>
<evidence type="ECO:0000256" key="14">
    <source>
        <dbReference type="SAM" id="Phobius"/>
    </source>
</evidence>
<keyword evidence="11 13" id="KW-0456">Lyase</keyword>
<keyword evidence="3 14" id="KW-0812">Transmembrane</keyword>
<evidence type="ECO:0000256" key="4">
    <source>
        <dbReference type="ARBA" id="ARBA00022729"/>
    </source>
</evidence>
<reference evidence="16" key="1">
    <citation type="submission" date="2022-01" db="UniProtKB">
        <authorList>
            <consortium name="EnsemblMetazoa"/>
        </authorList>
    </citation>
    <scope>IDENTIFICATION</scope>
</reference>
<dbReference type="Proteomes" id="UP000494040">
    <property type="component" value="Unassembled WGS sequence"/>
</dbReference>
<evidence type="ECO:0000313" key="16">
    <source>
        <dbReference type="EnsemblMetazoa" id="XP_014254245.1"/>
    </source>
</evidence>
<evidence type="ECO:0000256" key="6">
    <source>
        <dbReference type="ARBA" id="ARBA00022989"/>
    </source>
</evidence>
<dbReference type="RefSeq" id="XP_014254245.1">
    <property type="nucleotide sequence ID" value="XM_014398759.2"/>
</dbReference>
<evidence type="ECO:0000256" key="7">
    <source>
        <dbReference type="ARBA" id="ARBA00023134"/>
    </source>
</evidence>
<dbReference type="Pfam" id="PF00211">
    <property type="entry name" value="Guanylate_cyc"/>
    <property type="match status" value="1"/>
</dbReference>
<dbReference type="OrthoDB" id="1890790at2759"/>
<evidence type="ECO:0000256" key="3">
    <source>
        <dbReference type="ARBA" id="ARBA00022692"/>
    </source>
</evidence>
<protein>
    <recommendedName>
        <fullName evidence="2">guanylate cyclase</fullName>
        <ecNumber evidence="2">4.6.1.2</ecNumber>
    </recommendedName>
</protein>
<dbReference type="GO" id="GO:0001653">
    <property type="term" value="F:peptide receptor activity"/>
    <property type="evidence" value="ECO:0007669"/>
    <property type="project" value="TreeGrafter"/>
</dbReference>
<dbReference type="EC" id="4.6.1.2" evidence="2"/>
<keyword evidence="7" id="KW-0342">GTP-binding</keyword>
<dbReference type="PROSITE" id="PS00452">
    <property type="entry name" value="GUANYLATE_CYCLASE_1"/>
    <property type="match status" value="1"/>
</dbReference>
<name>A0A8I6S218_CIMLE</name>
<keyword evidence="10" id="KW-0325">Glycoprotein</keyword>
<feature type="transmembrane region" description="Helical" evidence="14">
    <location>
        <begin position="348"/>
        <end position="368"/>
    </location>
</feature>
<dbReference type="InterPro" id="IPR013587">
    <property type="entry name" value="Nitrate/nitrite_sensing"/>
</dbReference>
<dbReference type="EnsemblMetazoa" id="XM_014398759.2">
    <property type="protein sequence ID" value="XP_014254245.1"/>
    <property type="gene ID" value="LOC106669343"/>
</dbReference>
<dbReference type="GO" id="GO:0004016">
    <property type="term" value="F:adenylate cyclase activity"/>
    <property type="evidence" value="ECO:0007669"/>
    <property type="project" value="TreeGrafter"/>
</dbReference>
<sequence>MIYGFESVKMSEGDDHSDDVSLEGRGTMKKWCGLKPDPAEKRWRRCYLLQMLVLPFIPIAAVILQTAISFRHILHYRVSVAEVDSQVTIATELGKVVTQMQLERSEVAFHIFTNGEDYRTNLSSRFAVTDQALDRLSTWPTVVVTTANGNRLVFNDSVTFREHLDLFRKNISSEDSTIRDVLHWYNSVNAAMLVHLTDQIKETDNSGVWRYLIAFKNLLRSIEHLGISMVNGINFFGRGKLQPENYIRFVQDTVIGQDLLNGSFTYWPYLRSLHNNLTARMTQYDLMQRKQQKILNNIRQNSSVEEAKKYFDLMAKYVDVLRSLHQTVRRQIRDYVNSDLRDANQQEAVGITILVIVLFVSPIIIILVRNAVATIQMYAANLAEKASELRTEKHRSDTLLFQMLPPSVAHRLKHTQQVPAEYYEQVTVYFSDIVGFTEISAICTPLAVVMFLNKVYRLFDALIEKYDVYKVETIGDSYMVASGLPVKNGKRHLSEIATMALDLLDGSTLILLPSKPTERLQIRSGVHTGPVVAGIVGTKMPRYCLFGDTVNTASRMESTGEALKIHISLEMKKALDEVGGFKTEHRGFVDIKGKGVLDTYWLMSKDGGVRRNTDTDFTPFTDDHEPMYLKRLRH</sequence>
<dbReference type="InterPro" id="IPR001054">
    <property type="entry name" value="A/G_cyclase"/>
</dbReference>
<dbReference type="GO" id="GO:0004383">
    <property type="term" value="F:guanylate cyclase activity"/>
    <property type="evidence" value="ECO:0007669"/>
    <property type="project" value="UniProtKB-EC"/>
</dbReference>
<feature type="transmembrane region" description="Helical" evidence="14">
    <location>
        <begin position="47"/>
        <end position="68"/>
    </location>
</feature>
<dbReference type="InterPro" id="IPR018297">
    <property type="entry name" value="A/G_cyclase_CS"/>
</dbReference>
<dbReference type="OMA" id="HRAKQMS"/>
<accession>A0A8I6S218</accession>
<evidence type="ECO:0000256" key="13">
    <source>
        <dbReference type="RuleBase" id="RU000405"/>
    </source>
</evidence>
<dbReference type="Pfam" id="PF07701">
    <property type="entry name" value="HNOBA"/>
    <property type="match status" value="1"/>
</dbReference>
<evidence type="ECO:0000256" key="5">
    <source>
        <dbReference type="ARBA" id="ARBA00022741"/>
    </source>
</evidence>
<dbReference type="PANTHER" id="PTHR11920">
    <property type="entry name" value="GUANYLYL CYCLASE"/>
    <property type="match status" value="1"/>
</dbReference>
<comment type="similarity">
    <text evidence="13">Belongs to the adenylyl cyclase class-4/guanylyl cyclase family.</text>
</comment>
<dbReference type="Gene3D" id="3.30.70.1230">
    <property type="entry name" value="Nucleotide cyclase"/>
    <property type="match status" value="1"/>
</dbReference>
<dbReference type="FunFam" id="3.30.70.1230:FF:000004">
    <property type="entry name" value="Guanylate cyclase"/>
    <property type="match status" value="1"/>
</dbReference>
<evidence type="ECO:0000256" key="2">
    <source>
        <dbReference type="ARBA" id="ARBA00012202"/>
    </source>
</evidence>
<evidence type="ECO:0000256" key="1">
    <source>
        <dbReference type="ARBA" id="ARBA00004479"/>
    </source>
</evidence>
<dbReference type="AlphaFoldDB" id="A0A8I6S218"/>
<dbReference type="Gene3D" id="6.10.250.780">
    <property type="match status" value="1"/>
</dbReference>
<dbReference type="Pfam" id="PF08376">
    <property type="entry name" value="NIT"/>
    <property type="match status" value="1"/>
</dbReference>
<dbReference type="KEGG" id="clec:106669343"/>
<keyword evidence="8 14" id="KW-0472">Membrane</keyword>
<evidence type="ECO:0000256" key="8">
    <source>
        <dbReference type="ARBA" id="ARBA00023136"/>
    </source>
</evidence>
<dbReference type="PROSITE" id="PS50125">
    <property type="entry name" value="GUANYLATE_CYCLASE_2"/>
    <property type="match status" value="1"/>
</dbReference>
<keyword evidence="5" id="KW-0547">Nucleotide-binding</keyword>